<dbReference type="InterPro" id="IPR007848">
    <property type="entry name" value="Small_mtfrase_dom"/>
</dbReference>
<dbReference type="GeneID" id="83881922"/>
<evidence type="ECO:0000259" key="3">
    <source>
        <dbReference type="Pfam" id="PF05175"/>
    </source>
</evidence>
<evidence type="ECO:0000313" key="4">
    <source>
        <dbReference type="EMBL" id="CUK05597.1"/>
    </source>
</evidence>
<dbReference type="GO" id="GO:0008757">
    <property type="term" value="F:S-adenosylmethionine-dependent methyltransferase activity"/>
    <property type="evidence" value="ECO:0007669"/>
    <property type="project" value="UniProtKB-ARBA"/>
</dbReference>
<dbReference type="RefSeq" id="WP_058312087.1">
    <property type="nucleotide sequence ID" value="NZ_CYTW01000003.1"/>
</dbReference>
<gene>
    <name evidence="4" type="ORF">PH7735_02921</name>
</gene>
<protein>
    <submittedName>
        <fullName evidence="4">N5-glutamine S-adenosyl-L-methionine-dependent methyltransferase</fullName>
    </submittedName>
</protein>
<keyword evidence="1 4" id="KW-0489">Methyltransferase</keyword>
<dbReference type="PANTHER" id="PTHR47739:SF1">
    <property type="entry name" value="TRNA1(VAL) (ADENINE(37)-N6)-METHYLTRANSFERASE"/>
    <property type="match status" value="1"/>
</dbReference>
<dbReference type="GO" id="GO:0008170">
    <property type="term" value="F:N-methyltransferase activity"/>
    <property type="evidence" value="ECO:0007669"/>
    <property type="project" value="UniProtKB-ARBA"/>
</dbReference>
<sequence length="249" mass="26973">MQVSENAFLDGRLTITQPLNGYRAGVDPVFLAASVPARAGQSVLELGCGVGTASLCLGWRVPDLELSGVELQVPYADLAKANAQRNNQTLQVVSADLSALPDELKQRQFDHVIANPPYFDRTASTAARDSGREAALGENTPLAVWVDTASRRLVSKGYATFIHRAERLPDLLFAMSGRLGSVQVLPLQPRIGRDANLVLVRARKGGRADFRLHAPVLLHDGAHHESDRESYTAAIRDVLRHGKALPFPA</sequence>
<dbReference type="CDD" id="cd02440">
    <property type="entry name" value="AdoMet_MTases"/>
    <property type="match status" value="1"/>
</dbReference>
<dbReference type="Proteomes" id="UP000051870">
    <property type="component" value="Unassembled WGS sequence"/>
</dbReference>
<name>A0A0P1ICN7_9RHOB</name>
<evidence type="ECO:0000313" key="5">
    <source>
        <dbReference type="Proteomes" id="UP000051870"/>
    </source>
</evidence>
<keyword evidence="5" id="KW-1185">Reference proteome</keyword>
<keyword evidence="4" id="KW-0808">Transferase</keyword>
<dbReference type="SUPFAM" id="SSF53335">
    <property type="entry name" value="S-adenosyl-L-methionine-dependent methyltransferases"/>
    <property type="match status" value="1"/>
</dbReference>
<dbReference type="STRING" id="1715693.PH7735_02921"/>
<dbReference type="InterPro" id="IPR050210">
    <property type="entry name" value="tRNA_Adenine-N(6)_MTase"/>
</dbReference>
<dbReference type="GO" id="GO:0003676">
    <property type="term" value="F:nucleic acid binding"/>
    <property type="evidence" value="ECO:0007669"/>
    <property type="project" value="InterPro"/>
</dbReference>
<reference evidence="5" key="1">
    <citation type="submission" date="2015-09" db="EMBL/GenBank/DDBJ databases">
        <authorList>
            <person name="Rodrigo-Torres Lidia"/>
            <person name="Arahal R.David."/>
        </authorList>
    </citation>
    <scope>NUCLEOTIDE SEQUENCE [LARGE SCALE GENOMIC DNA]</scope>
    <source>
        <strain evidence="5">CECT 7735</strain>
    </source>
</reference>
<dbReference type="InterPro" id="IPR002052">
    <property type="entry name" value="DNA_methylase_N6_adenine_CS"/>
</dbReference>
<dbReference type="Gene3D" id="3.40.50.150">
    <property type="entry name" value="Vaccinia Virus protein VP39"/>
    <property type="match status" value="1"/>
</dbReference>
<dbReference type="AlphaFoldDB" id="A0A0P1ICN7"/>
<accession>A0A0P1ICN7</accession>
<dbReference type="EMBL" id="CYTW01000003">
    <property type="protein sequence ID" value="CUK05597.1"/>
    <property type="molecule type" value="Genomic_DNA"/>
</dbReference>
<organism evidence="4 5">
    <name type="scientific">Shimia thalassica</name>
    <dbReference type="NCBI Taxonomy" id="1715693"/>
    <lineage>
        <taxon>Bacteria</taxon>
        <taxon>Pseudomonadati</taxon>
        <taxon>Pseudomonadota</taxon>
        <taxon>Alphaproteobacteria</taxon>
        <taxon>Rhodobacterales</taxon>
        <taxon>Roseobacteraceae</taxon>
    </lineage>
</organism>
<dbReference type="Pfam" id="PF05175">
    <property type="entry name" value="MTS"/>
    <property type="match status" value="1"/>
</dbReference>
<keyword evidence="2" id="KW-0949">S-adenosyl-L-methionine</keyword>
<dbReference type="PROSITE" id="PS00092">
    <property type="entry name" value="N6_MTASE"/>
    <property type="match status" value="1"/>
</dbReference>
<proteinExistence type="predicted"/>
<feature type="domain" description="Methyltransferase small" evidence="3">
    <location>
        <begin position="30"/>
        <end position="123"/>
    </location>
</feature>
<evidence type="ECO:0000256" key="2">
    <source>
        <dbReference type="ARBA" id="ARBA00022691"/>
    </source>
</evidence>
<dbReference type="PANTHER" id="PTHR47739">
    <property type="entry name" value="TRNA1(VAL) (ADENINE(37)-N6)-METHYLTRANSFERASE"/>
    <property type="match status" value="1"/>
</dbReference>
<dbReference type="InterPro" id="IPR029063">
    <property type="entry name" value="SAM-dependent_MTases_sf"/>
</dbReference>
<dbReference type="GO" id="GO:0032259">
    <property type="term" value="P:methylation"/>
    <property type="evidence" value="ECO:0007669"/>
    <property type="project" value="UniProtKB-KW"/>
</dbReference>
<evidence type="ECO:0000256" key="1">
    <source>
        <dbReference type="ARBA" id="ARBA00022603"/>
    </source>
</evidence>